<keyword evidence="3" id="KW-1185">Reference proteome</keyword>
<organism evidence="2 3">
    <name type="scientific">Datura stramonium</name>
    <name type="common">Jimsonweed</name>
    <name type="synonym">Common thornapple</name>
    <dbReference type="NCBI Taxonomy" id="4076"/>
    <lineage>
        <taxon>Eukaryota</taxon>
        <taxon>Viridiplantae</taxon>
        <taxon>Streptophyta</taxon>
        <taxon>Embryophyta</taxon>
        <taxon>Tracheophyta</taxon>
        <taxon>Spermatophyta</taxon>
        <taxon>Magnoliopsida</taxon>
        <taxon>eudicotyledons</taxon>
        <taxon>Gunneridae</taxon>
        <taxon>Pentapetalae</taxon>
        <taxon>asterids</taxon>
        <taxon>lamiids</taxon>
        <taxon>Solanales</taxon>
        <taxon>Solanaceae</taxon>
        <taxon>Solanoideae</taxon>
        <taxon>Datureae</taxon>
        <taxon>Datura</taxon>
    </lineage>
</organism>
<feature type="compositionally biased region" description="Polar residues" evidence="1">
    <location>
        <begin position="69"/>
        <end position="82"/>
    </location>
</feature>
<dbReference type="Proteomes" id="UP000823775">
    <property type="component" value="Unassembled WGS sequence"/>
</dbReference>
<comment type="caution">
    <text evidence="2">The sequence shown here is derived from an EMBL/GenBank/DDBJ whole genome shotgun (WGS) entry which is preliminary data.</text>
</comment>
<evidence type="ECO:0000256" key="1">
    <source>
        <dbReference type="SAM" id="MobiDB-lite"/>
    </source>
</evidence>
<gene>
    <name evidence="2" type="primary">WDR95_3</name>
    <name evidence="2" type="ORF">HAX54_045495</name>
</gene>
<evidence type="ECO:0000313" key="2">
    <source>
        <dbReference type="EMBL" id="MCE3049663.1"/>
    </source>
</evidence>
<sequence length="127" mass="14163">MSPTVFASPPLLLISRLPRSQSLGFADLYRSLSECLMLCASGYPDDYVIIKNIAARTVDNVVYHIPSTVPTSSPHSARTAHNISPVLPNFSPEGSQEQRLLRISEEDLRFVEMDNPSQRVPFMTDSR</sequence>
<feature type="region of interest" description="Disordered" evidence="1">
    <location>
        <begin position="69"/>
        <end position="95"/>
    </location>
</feature>
<proteinExistence type="predicted"/>
<name>A0ABS8WFY4_DATST</name>
<accession>A0ABS8WFY4</accession>
<protein>
    <submittedName>
        <fullName evidence="2">WD40 repeat domain 95</fullName>
    </submittedName>
</protein>
<reference evidence="2 3" key="1">
    <citation type="journal article" date="2021" name="BMC Genomics">
        <title>Datura genome reveals duplications of psychoactive alkaloid biosynthetic genes and high mutation rate following tissue culture.</title>
        <authorList>
            <person name="Rajewski A."/>
            <person name="Carter-House D."/>
            <person name="Stajich J."/>
            <person name="Litt A."/>
        </authorList>
    </citation>
    <scope>NUCLEOTIDE SEQUENCE [LARGE SCALE GENOMIC DNA]</scope>
    <source>
        <strain evidence="2">AR-01</strain>
    </source>
</reference>
<dbReference type="EMBL" id="JACEIK010007050">
    <property type="protein sequence ID" value="MCE3049663.1"/>
    <property type="molecule type" value="Genomic_DNA"/>
</dbReference>
<evidence type="ECO:0000313" key="3">
    <source>
        <dbReference type="Proteomes" id="UP000823775"/>
    </source>
</evidence>